<dbReference type="Proteomes" id="UP000014760">
    <property type="component" value="Unassembled WGS sequence"/>
</dbReference>
<dbReference type="Gene3D" id="3.30.1120.10">
    <property type="match status" value="1"/>
</dbReference>
<dbReference type="PROSITE" id="PS00149">
    <property type="entry name" value="SULFATASE_2"/>
    <property type="match status" value="1"/>
</dbReference>
<dbReference type="PANTHER" id="PTHR10342">
    <property type="entry name" value="ARYLSULFATASE"/>
    <property type="match status" value="1"/>
</dbReference>
<comment type="cofactor">
    <cofactor evidence="1">
        <name>Ca(2+)</name>
        <dbReference type="ChEBI" id="CHEBI:29108"/>
    </cofactor>
</comment>
<reference evidence="11" key="1">
    <citation type="submission" date="2012-12" db="EMBL/GenBank/DDBJ databases">
        <authorList>
            <person name="Hellsten U."/>
            <person name="Grimwood J."/>
            <person name="Chapman J.A."/>
            <person name="Shapiro H."/>
            <person name="Aerts A."/>
            <person name="Otillar R.P."/>
            <person name="Terry A.Y."/>
            <person name="Boore J.L."/>
            <person name="Simakov O."/>
            <person name="Marletaz F."/>
            <person name="Cho S.-J."/>
            <person name="Edsinger-Gonzales E."/>
            <person name="Havlak P."/>
            <person name="Kuo D.-H."/>
            <person name="Larsson T."/>
            <person name="Lv J."/>
            <person name="Arendt D."/>
            <person name="Savage R."/>
            <person name="Osoegawa K."/>
            <person name="de Jong P."/>
            <person name="Lindberg D.R."/>
            <person name="Seaver E.C."/>
            <person name="Weisblat D.A."/>
            <person name="Putnam N.H."/>
            <person name="Grigoriev I.V."/>
            <person name="Rokhsar D.S."/>
        </authorList>
    </citation>
    <scope>NUCLEOTIDE SEQUENCE</scope>
    <source>
        <strain evidence="11">I ESC-2004</strain>
    </source>
</reference>
<evidence type="ECO:0000256" key="7">
    <source>
        <dbReference type="SAM" id="SignalP"/>
    </source>
</evidence>
<proteinExistence type="inferred from homology"/>
<dbReference type="GO" id="GO:0008484">
    <property type="term" value="F:sulfuric ester hydrolase activity"/>
    <property type="evidence" value="ECO:0007669"/>
    <property type="project" value="InterPro"/>
</dbReference>
<dbReference type="AlphaFoldDB" id="R7U255"/>
<feature type="domain" description="Sulfatase N-terminal" evidence="8">
    <location>
        <begin position="27"/>
        <end position="357"/>
    </location>
</feature>
<evidence type="ECO:0000256" key="5">
    <source>
        <dbReference type="ARBA" id="ARBA00022837"/>
    </source>
</evidence>
<evidence type="ECO:0000256" key="1">
    <source>
        <dbReference type="ARBA" id="ARBA00001913"/>
    </source>
</evidence>
<reference evidence="10" key="3">
    <citation type="submission" date="2015-06" db="UniProtKB">
        <authorList>
            <consortium name="EnsemblMetazoa"/>
        </authorList>
    </citation>
    <scope>IDENTIFICATION</scope>
</reference>
<evidence type="ECO:0000313" key="11">
    <source>
        <dbReference type="Proteomes" id="UP000014760"/>
    </source>
</evidence>
<dbReference type="FunCoup" id="R7U255">
    <property type="interactions" value="68"/>
</dbReference>
<evidence type="ECO:0000259" key="8">
    <source>
        <dbReference type="Pfam" id="PF00884"/>
    </source>
</evidence>
<evidence type="ECO:0000313" key="9">
    <source>
        <dbReference type="EMBL" id="ELU00075.1"/>
    </source>
</evidence>
<dbReference type="Pfam" id="PF00884">
    <property type="entry name" value="Sulfatase"/>
    <property type="match status" value="1"/>
</dbReference>
<evidence type="ECO:0000313" key="10">
    <source>
        <dbReference type="EnsemblMetazoa" id="CapteP177949"/>
    </source>
</evidence>
<dbReference type="SUPFAM" id="SSF53649">
    <property type="entry name" value="Alkaline phosphatase-like"/>
    <property type="match status" value="1"/>
</dbReference>
<gene>
    <name evidence="9" type="ORF">CAPTEDRAFT_177949</name>
</gene>
<evidence type="ECO:0000256" key="6">
    <source>
        <dbReference type="ARBA" id="ARBA00023180"/>
    </source>
</evidence>
<dbReference type="CDD" id="cd16029">
    <property type="entry name" value="4-S"/>
    <property type="match status" value="1"/>
</dbReference>
<evidence type="ECO:0000256" key="4">
    <source>
        <dbReference type="ARBA" id="ARBA00022801"/>
    </source>
</evidence>
<evidence type="ECO:0000256" key="3">
    <source>
        <dbReference type="ARBA" id="ARBA00022723"/>
    </source>
</evidence>
<dbReference type="HOGENOM" id="CLU_006332_10_1_1"/>
<evidence type="ECO:0000256" key="2">
    <source>
        <dbReference type="ARBA" id="ARBA00008779"/>
    </source>
</evidence>
<dbReference type="PROSITE" id="PS00523">
    <property type="entry name" value="SULFATASE_1"/>
    <property type="match status" value="1"/>
</dbReference>
<dbReference type="GO" id="GO:0046872">
    <property type="term" value="F:metal ion binding"/>
    <property type="evidence" value="ECO:0007669"/>
    <property type="project" value="UniProtKB-KW"/>
</dbReference>
<protein>
    <recommendedName>
        <fullName evidence="8">Sulfatase N-terminal domain-containing protein</fullName>
    </recommendedName>
</protein>
<feature type="chain" id="PRO_5008787625" description="Sulfatase N-terminal domain-containing protein" evidence="7">
    <location>
        <begin position="19"/>
        <end position="545"/>
    </location>
</feature>
<dbReference type="PANTHER" id="PTHR10342:SF273">
    <property type="entry name" value="RE14504P"/>
    <property type="match status" value="1"/>
</dbReference>
<accession>R7U255</accession>
<dbReference type="OMA" id="MIKCPPR"/>
<dbReference type="OrthoDB" id="103349at2759"/>
<keyword evidence="3" id="KW-0479">Metal-binding</keyword>
<sequence>MLARNLFTLCSFVCIVFAAGSVRNQRPNIVYILADDLGWDDISLHGSEQIPTPNIDALAADGILLNNYYVQPICTPSRAALLTGKHPVHLGLQHNTIPAPSAYGLGLNERILPEYLNTLGYDSHMVGKWHLGYFTPQHTPTYRGFKSHFGYLNGCEDYLDHTLAYDFSTLGMDGWGLDFWNDTKIHRTSFGQYSTEIFTTRAEELIRSNTGEPLFLYMSHQAVHSGNPGLNGSKLQAPWKYFNKFNYIQSDERRRLAGMISALDDSVGNITRTLHAKGMLNNTIIVFSTDNGGPADRFDDNCASNWPLRGGKRTMWEGGLRGNGFVWSPLLKHSNYVSEHFMSIMDWLPTLLDAAGYDLGKLPRDVEGMSQWKSLSENSPSPRDYLLHNIDPLTGEGGLRLGDMKVVFGGGNTKAHRGWYPPEMRWGNETVSAPSHLFETDLWDIFHDLGRPPVQKKISVQVECGPAPPDVTTNCKSWIEPCLFNISADPCEYHNLSEDQPDMLGKLLSIVKAINATVTPPYDNSDDPNGYPGRHGGVWKPWIVS</sequence>
<dbReference type="EnsemblMetazoa" id="CapteT177949">
    <property type="protein sequence ID" value="CapteP177949"/>
    <property type="gene ID" value="CapteG177949"/>
</dbReference>
<dbReference type="InterPro" id="IPR000917">
    <property type="entry name" value="Sulfatase_N"/>
</dbReference>
<comment type="similarity">
    <text evidence="2">Belongs to the sulfatase family.</text>
</comment>
<dbReference type="Gene3D" id="3.40.720.10">
    <property type="entry name" value="Alkaline Phosphatase, subunit A"/>
    <property type="match status" value="1"/>
</dbReference>
<name>R7U255_CAPTE</name>
<keyword evidence="11" id="KW-1185">Reference proteome</keyword>
<reference evidence="9 11" key="2">
    <citation type="journal article" date="2013" name="Nature">
        <title>Insights into bilaterian evolution from three spiralian genomes.</title>
        <authorList>
            <person name="Simakov O."/>
            <person name="Marletaz F."/>
            <person name="Cho S.J."/>
            <person name="Edsinger-Gonzales E."/>
            <person name="Havlak P."/>
            <person name="Hellsten U."/>
            <person name="Kuo D.H."/>
            <person name="Larsson T."/>
            <person name="Lv J."/>
            <person name="Arendt D."/>
            <person name="Savage R."/>
            <person name="Osoegawa K."/>
            <person name="de Jong P."/>
            <person name="Grimwood J."/>
            <person name="Chapman J.A."/>
            <person name="Shapiro H."/>
            <person name="Aerts A."/>
            <person name="Otillar R.P."/>
            <person name="Terry A.Y."/>
            <person name="Boore J.L."/>
            <person name="Grigoriev I.V."/>
            <person name="Lindberg D.R."/>
            <person name="Seaver E.C."/>
            <person name="Weisblat D.A."/>
            <person name="Putnam N.H."/>
            <person name="Rokhsar D.S."/>
        </authorList>
    </citation>
    <scope>NUCLEOTIDE SEQUENCE</scope>
    <source>
        <strain evidence="9 11">I ESC-2004</strain>
    </source>
</reference>
<keyword evidence="5" id="KW-0106">Calcium</keyword>
<dbReference type="InterPro" id="IPR024607">
    <property type="entry name" value="Sulfatase_CS"/>
</dbReference>
<keyword evidence="6" id="KW-0325">Glycoprotein</keyword>
<keyword evidence="7" id="KW-0732">Signal</keyword>
<keyword evidence="4" id="KW-0378">Hydrolase</keyword>
<organism evidence="9">
    <name type="scientific">Capitella teleta</name>
    <name type="common">Polychaete worm</name>
    <dbReference type="NCBI Taxonomy" id="283909"/>
    <lineage>
        <taxon>Eukaryota</taxon>
        <taxon>Metazoa</taxon>
        <taxon>Spiralia</taxon>
        <taxon>Lophotrochozoa</taxon>
        <taxon>Annelida</taxon>
        <taxon>Polychaeta</taxon>
        <taxon>Sedentaria</taxon>
        <taxon>Scolecida</taxon>
        <taxon>Capitellidae</taxon>
        <taxon>Capitella</taxon>
    </lineage>
</organism>
<dbReference type="EMBL" id="AMQN01009780">
    <property type="status" value="NOT_ANNOTATED_CDS"/>
    <property type="molecule type" value="Genomic_DNA"/>
</dbReference>
<dbReference type="STRING" id="283909.R7U255"/>
<dbReference type="InterPro" id="IPR017850">
    <property type="entry name" value="Alkaline_phosphatase_core_sf"/>
</dbReference>
<dbReference type="EMBL" id="KB306204">
    <property type="protein sequence ID" value="ELU00075.1"/>
    <property type="molecule type" value="Genomic_DNA"/>
</dbReference>
<dbReference type="InterPro" id="IPR047115">
    <property type="entry name" value="ARSB"/>
</dbReference>
<feature type="signal peptide" evidence="7">
    <location>
        <begin position="1"/>
        <end position="18"/>
    </location>
</feature>